<sequence length="291" mass="31332">MCTVLSERGVSTLKGVLTGCPDASSDGFVSHGQRERDKSVGLLLGDICVVMMTLVVAGPSSPYGWFDRDRGGGTWAMGGCCDNVQSGYEGCVTCIRMRVSGMVMCAMCHHESFLPVTFAFIVGDITADFNLTPPDFRLEFVNGSVFPTDFVSVELSEERPCLLKMLKTMLFVLARSNSTLGCDSPFRPCSRNSCISPDSLGVYASEYGPVLMGCSVLSMLFNLDLTLLEPAGLNQGGAKGHVLARKKGKTGGMGREGLVRSFEQPLRDCGDRAELRNAAFCANLRSVMKEP</sequence>
<comment type="caution">
    <text evidence="1">The sequence shown here is derived from an EMBL/GenBank/DDBJ whole genome shotgun (WGS) entry which is preliminary data.</text>
</comment>
<gene>
    <name evidence="1" type="ORF">CK203_099261</name>
</gene>
<evidence type="ECO:0000313" key="1">
    <source>
        <dbReference type="EMBL" id="RVW26632.1"/>
    </source>
</evidence>
<evidence type="ECO:0000313" key="2">
    <source>
        <dbReference type="Proteomes" id="UP000288805"/>
    </source>
</evidence>
<name>A0A438CTV4_VITVI</name>
<accession>A0A438CTV4</accession>
<dbReference type="Proteomes" id="UP000288805">
    <property type="component" value="Unassembled WGS sequence"/>
</dbReference>
<dbReference type="EMBL" id="QGNW01001999">
    <property type="protein sequence ID" value="RVW26632.1"/>
    <property type="molecule type" value="Genomic_DNA"/>
</dbReference>
<proteinExistence type="predicted"/>
<dbReference type="AlphaFoldDB" id="A0A438CTV4"/>
<protein>
    <submittedName>
        <fullName evidence="1">Uncharacterized protein</fullName>
    </submittedName>
</protein>
<reference evidence="1 2" key="1">
    <citation type="journal article" date="2018" name="PLoS Genet.">
        <title>Population sequencing reveals clonal diversity and ancestral inbreeding in the grapevine cultivar Chardonnay.</title>
        <authorList>
            <person name="Roach M.J."/>
            <person name="Johnson D.L."/>
            <person name="Bohlmann J."/>
            <person name="van Vuuren H.J."/>
            <person name="Jones S.J."/>
            <person name="Pretorius I.S."/>
            <person name="Schmidt S.A."/>
            <person name="Borneman A.R."/>
        </authorList>
    </citation>
    <scope>NUCLEOTIDE SEQUENCE [LARGE SCALE GENOMIC DNA]</scope>
    <source>
        <strain evidence="2">cv. Chardonnay</strain>
        <tissue evidence="1">Leaf</tissue>
    </source>
</reference>
<organism evidence="1 2">
    <name type="scientific">Vitis vinifera</name>
    <name type="common">Grape</name>
    <dbReference type="NCBI Taxonomy" id="29760"/>
    <lineage>
        <taxon>Eukaryota</taxon>
        <taxon>Viridiplantae</taxon>
        <taxon>Streptophyta</taxon>
        <taxon>Embryophyta</taxon>
        <taxon>Tracheophyta</taxon>
        <taxon>Spermatophyta</taxon>
        <taxon>Magnoliopsida</taxon>
        <taxon>eudicotyledons</taxon>
        <taxon>Gunneridae</taxon>
        <taxon>Pentapetalae</taxon>
        <taxon>rosids</taxon>
        <taxon>Vitales</taxon>
        <taxon>Vitaceae</taxon>
        <taxon>Viteae</taxon>
        <taxon>Vitis</taxon>
    </lineage>
</organism>